<protein>
    <recommendedName>
        <fullName evidence="2">Tc1-like transposase DDE domain-containing protein</fullName>
    </recommendedName>
</protein>
<dbReference type="AlphaFoldDB" id="W2FTM5"/>
<name>W2FTM5_PHYNI</name>
<reference evidence="1" key="1">
    <citation type="submission" date="2013-11" db="EMBL/GenBank/DDBJ databases">
        <title>The Genome Sequence of Phytophthora parasitica CJ02B3.</title>
        <authorList>
            <consortium name="The Broad Institute Genomics Platform"/>
            <person name="Russ C."/>
            <person name="Tyler B."/>
            <person name="Panabieres F."/>
            <person name="Shan W."/>
            <person name="Tripathy S."/>
            <person name="Grunwald N."/>
            <person name="Machado M."/>
            <person name="Johnson C.S."/>
            <person name="Arredondo F."/>
            <person name="Hong C."/>
            <person name="Coffey M."/>
            <person name="Young S.K."/>
            <person name="Zeng Q."/>
            <person name="Gargeya S."/>
            <person name="Fitzgerald M."/>
            <person name="Abouelleil A."/>
            <person name="Alvarado L."/>
            <person name="Chapman S.B."/>
            <person name="Gainer-Dewar J."/>
            <person name="Goldberg J."/>
            <person name="Griggs A."/>
            <person name="Gujja S."/>
            <person name="Hansen M."/>
            <person name="Howarth C."/>
            <person name="Imamovic A."/>
            <person name="Ireland A."/>
            <person name="Larimer J."/>
            <person name="McCowan C."/>
            <person name="Murphy C."/>
            <person name="Pearson M."/>
            <person name="Poon T.W."/>
            <person name="Priest M."/>
            <person name="Roberts A."/>
            <person name="Saif S."/>
            <person name="Shea T."/>
            <person name="Sykes S."/>
            <person name="Wortman J."/>
            <person name="Nusbaum C."/>
            <person name="Birren B."/>
        </authorList>
    </citation>
    <scope>NUCLEOTIDE SEQUENCE [LARGE SCALE GENOMIC DNA]</scope>
    <source>
        <strain evidence="1">CJ02B3</strain>
    </source>
</reference>
<dbReference type="Proteomes" id="UP000053236">
    <property type="component" value="Unassembled WGS sequence"/>
</dbReference>
<organism evidence="1">
    <name type="scientific">Phytophthora nicotianae</name>
    <name type="common">Potato buckeye rot agent</name>
    <name type="synonym">Phytophthora parasitica</name>
    <dbReference type="NCBI Taxonomy" id="4792"/>
    <lineage>
        <taxon>Eukaryota</taxon>
        <taxon>Sar</taxon>
        <taxon>Stramenopiles</taxon>
        <taxon>Oomycota</taxon>
        <taxon>Peronosporomycetes</taxon>
        <taxon>Peronosporales</taxon>
        <taxon>Peronosporaceae</taxon>
        <taxon>Phytophthora</taxon>
    </lineage>
</organism>
<dbReference type="SUPFAM" id="SSF46689">
    <property type="entry name" value="Homeodomain-like"/>
    <property type="match status" value="1"/>
</dbReference>
<gene>
    <name evidence="1" type="ORF">L915_19122</name>
</gene>
<dbReference type="EMBL" id="KI689136">
    <property type="protein sequence ID" value="ETK74014.1"/>
    <property type="molecule type" value="Genomic_DNA"/>
</dbReference>
<dbReference type="InterPro" id="IPR009057">
    <property type="entry name" value="Homeodomain-like_sf"/>
</dbReference>
<proteinExistence type="predicted"/>
<evidence type="ECO:0000313" key="1">
    <source>
        <dbReference type="EMBL" id="ETK74014.1"/>
    </source>
</evidence>
<sequence>MLYDESTVKRVLRAARDGQDWQDVAVKNDVKLRTAYRWVNTAQANDTWGVTPCRPRGGRRNIKITDHHVDYLLCLLDEICYLTLDEMVDALEVRFNVKVSRQTVKHHIDDRMYTMKQTHRDNNYRNLPHNKVLRRDYVVDLLSYKAAGKKIFYVDETNFNL</sequence>
<evidence type="ECO:0008006" key="2">
    <source>
        <dbReference type="Google" id="ProtNLM"/>
    </source>
</evidence>
<accession>W2FTM5</accession>